<evidence type="ECO:0000313" key="6">
    <source>
        <dbReference type="EMBL" id="THF72680.1"/>
    </source>
</evidence>
<dbReference type="InterPro" id="IPR006059">
    <property type="entry name" value="SBP"/>
</dbReference>
<gene>
    <name evidence="6" type="ORF">E6C55_32280</name>
</gene>
<evidence type="ECO:0000256" key="5">
    <source>
        <dbReference type="SAM" id="SignalP"/>
    </source>
</evidence>
<dbReference type="GO" id="GO:0015768">
    <property type="term" value="P:maltose transport"/>
    <property type="evidence" value="ECO:0007669"/>
    <property type="project" value="TreeGrafter"/>
</dbReference>
<dbReference type="PANTHER" id="PTHR30061:SF50">
    <property type="entry name" value="MALTOSE_MALTODEXTRIN-BINDING PERIPLASMIC PROTEIN"/>
    <property type="match status" value="1"/>
</dbReference>
<evidence type="ECO:0000256" key="3">
    <source>
        <dbReference type="ARBA" id="ARBA00022729"/>
    </source>
</evidence>
<comment type="caution">
    <text evidence="6">The sequence shown here is derived from an EMBL/GenBank/DDBJ whole genome shotgun (WGS) entry which is preliminary data.</text>
</comment>
<dbReference type="GO" id="GO:1901982">
    <property type="term" value="F:maltose binding"/>
    <property type="evidence" value="ECO:0007669"/>
    <property type="project" value="TreeGrafter"/>
</dbReference>
<proteinExistence type="inferred from homology"/>
<dbReference type="OrthoDB" id="9768630at2"/>
<reference evidence="6 7" key="1">
    <citation type="submission" date="2019-04" db="EMBL/GenBank/DDBJ databases">
        <title>Cohnella sp. nov. isolated from preserved vegetables.</title>
        <authorList>
            <person name="Lin S.-Y."/>
            <person name="Hung M.-H."/>
            <person name="Young C.-C."/>
        </authorList>
    </citation>
    <scope>NUCLEOTIDE SEQUENCE [LARGE SCALE GENOMIC DNA]</scope>
    <source>
        <strain evidence="6 7">CC-MHH1044</strain>
    </source>
</reference>
<name>A0A4S4BEN2_9BACL</name>
<dbReference type="Proteomes" id="UP000310636">
    <property type="component" value="Unassembled WGS sequence"/>
</dbReference>
<dbReference type="SUPFAM" id="SSF53850">
    <property type="entry name" value="Periplasmic binding protein-like II"/>
    <property type="match status" value="1"/>
</dbReference>
<evidence type="ECO:0000256" key="2">
    <source>
        <dbReference type="ARBA" id="ARBA00022448"/>
    </source>
</evidence>
<evidence type="ECO:0000256" key="1">
    <source>
        <dbReference type="ARBA" id="ARBA00008520"/>
    </source>
</evidence>
<feature type="compositionally biased region" description="Low complexity" evidence="4">
    <location>
        <begin position="36"/>
        <end position="57"/>
    </location>
</feature>
<dbReference type="RefSeq" id="WP_136373957.1">
    <property type="nucleotide sequence ID" value="NZ_SSOB01000074.1"/>
</dbReference>
<keyword evidence="3 5" id="KW-0732">Signal</keyword>
<feature type="region of interest" description="Disordered" evidence="4">
    <location>
        <begin position="34"/>
        <end position="59"/>
    </location>
</feature>
<dbReference type="AlphaFoldDB" id="A0A4S4BEN2"/>
<evidence type="ECO:0000313" key="7">
    <source>
        <dbReference type="Proteomes" id="UP000310636"/>
    </source>
</evidence>
<accession>A0A4S4BEN2</accession>
<dbReference type="GO" id="GO:0042956">
    <property type="term" value="P:maltodextrin transmembrane transport"/>
    <property type="evidence" value="ECO:0007669"/>
    <property type="project" value="TreeGrafter"/>
</dbReference>
<protein>
    <submittedName>
        <fullName evidence="6">Extracellular solute-binding protein</fullName>
    </submittedName>
</protein>
<comment type="similarity">
    <text evidence="1">Belongs to the bacterial solute-binding protein 1 family.</text>
</comment>
<sequence length="465" mass="49750">MLTQYDKIGKVKPLLAVAMAVSLTAGLTACGGNNEPSQQSNGAASPSASNAATESASPVEQAKLTVVGNGWDDASMEKSEADAKEAGIEVSDYNYLARKKVEADYPNYEVDWQNWGWAEQLDQKQRAAFISGSYPDIVHGETFMTTYAREGILEPLPQDIVDMVNPNFLVTNADGVPVAVSPKGNVFLLFYNKDLLKDAGIDPETVKLDTWADWQAASDQVTAAGNGKVFGGGIPSHPHLGGAFRVYPFLNALGGSWGGGDEVTLNTPEMAQTLEFVRAMDKNFPKGIGNGTDEGALYNMFEKDKTIAFVVNGTWQAAGAKNNNINYGVVQLPKADNGQSGNVLVGFDYYGVPAKSTNKEAAFNVIRDLVAKDVQIEFAIGTVTPPANKEALAEASVIDSNPILKSAIDAMSSGEIPALPVYDQNDSQIWDVINTKVIAATTMTSKSVEDILKIGQSEAEKYLKQ</sequence>
<feature type="signal peptide" evidence="5">
    <location>
        <begin position="1"/>
        <end position="29"/>
    </location>
</feature>
<dbReference type="PROSITE" id="PS51257">
    <property type="entry name" value="PROKAR_LIPOPROTEIN"/>
    <property type="match status" value="1"/>
</dbReference>
<dbReference type="PANTHER" id="PTHR30061">
    <property type="entry name" value="MALTOSE-BINDING PERIPLASMIC PROTEIN"/>
    <property type="match status" value="1"/>
</dbReference>
<feature type="chain" id="PRO_5039033956" evidence="5">
    <location>
        <begin position="30"/>
        <end position="465"/>
    </location>
</feature>
<dbReference type="Pfam" id="PF01547">
    <property type="entry name" value="SBP_bac_1"/>
    <property type="match status" value="1"/>
</dbReference>
<dbReference type="GO" id="GO:0055052">
    <property type="term" value="C:ATP-binding cassette (ABC) transporter complex, substrate-binding subunit-containing"/>
    <property type="evidence" value="ECO:0007669"/>
    <property type="project" value="TreeGrafter"/>
</dbReference>
<keyword evidence="7" id="KW-1185">Reference proteome</keyword>
<dbReference type="Gene3D" id="3.40.190.10">
    <property type="entry name" value="Periplasmic binding protein-like II"/>
    <property type="match status" value="1"/>
</dbReference>
<dbReference type="EMBL" id="SSOB01000074">
    <property type="protein sequence ID" value="THF72680.1"/>
    <property type="molecule type" value="Genomic_DNA"/>
</dbReference>
<evidence type="ECO:0000256" key="4">
    <source>
        <dbReference type="SAM" id="MobiDB-lite"/>
    </source>
</evidence>
<keyword evidence="2" id="KW-0813">Transport</keyword>
<organism evidence="6 7">
    <name type="scientific">Cohnella fermenti</name>
    <dbReference type="NCBI Taxonomy" id="2565925"/>
    <lineage>
        <taxon>Bacteria</taxon>
        <taxon>Bacillati</taxon>
        <taxon>Bacillota</taxon>
        <taxon>Bacilli</taxon>
        <taxon>Bacillales</taxon>
        <taxon>Paenibacillaceae</taxon>
        <taxon>Cohnella</taxon>
    </lineage>
</organism>